<dbReference type="SUPFAM" id="SSF56672">
    <property type="entry name" value="DNA/RNA polymerases"/>
    <property type="match status" value="1"/>
</dbReference>
<dbReference type="CDD" id="cd01650">
    <property type="entry name" value="RT_nLTR_like"/>
    <property type="match status" value="1"/>
</dbReference>
<dbReference type="EMBL" id="JAOPHQ010001136">
    <property type="protein sequence ID" value="KAK0152183.1"/>
    <property type="molecule type" value="Genomic_DNA"/>
</dbReference>
<proteinExistence type="predicted"/>
<dbReference type="PANTHER" id="PTHR47510:SF3">
    <property type="entry name" value="ENDO_EXONUCLEASE_PHOSPHATASE DOMAIN-CONTAINING PROTEIN"/>
    <property type="match status" value="1"/>
</dbReference>
<evidence type="ECO:0000313" key="3">
    <source>
        <dbReference type="EMBL" id="KAK0152183.1"/>
    </source>
</evidence>
<gene>
    <name evidence="3" type="primary">pol_170</name>
    <name evidence="3" type="ORF">N1851_006414</name>
</gene>
<dbReference type="Pfam" id="PF00078">
    <property type="entry name" value="RVT_1"/>
    <property type="match status" value="1"/>
</dbReference>
<feature type="compositionally biased region" description="Low complexity" evidence="1">
    <location>
        <begin position="15"/>
        <end position="30"/>
    </location>
</feature>
<reference evidence="3" key="1">
    <citation type="journal article" date="2023" name="Front. Mar. Sci.">
        <title>A new Merluccius polli reference genome to investigate the effects of global change in West African waters.</title>
        <authorList>
            <person name="Mateo J.L."/>
            <person name="Blanco-Fernandez C."/>
            <person name="Garcia-Vazquez E."/>
            <person name="Machado-Schiaffino G."/>
        </authorList>
    </citation>
    <scope>NUCLEOTIDE SEQUENCE</scope>
    <source>
        <strain evidence="3">C29</strain>
        <tissue evidence="3">Fin</tissue>
    </source>
</reference>
<feature type="domain" description="Reverse transcriptase" evidence="2">
    <location>
        <begin position="82"/>
        <end position="318"/>
    </location>
</feature>
<protein>
    <submittedName>
        <fullName evidence="3">RNA-directed DNA polymerase from mobile element jockey</fullName>
    </submittedName>
</protein>
<name>A0AA47N4D3_MERPO</name>
<accession>A0AA47N4D3</accession>
<feature type="region of interest" description="Disordered" evidence="1">
    <location>
        <begin position="8"/>
        <end position="33"/>
    </location>
</feature>
<keyword evidence="4" id="KW-1185">Reference proteome</keyword>
<keyword evidence="3" id="KW-0548">Nucleotidyltransferase</keyword>
<dbReference type="InterPro" id="IPR043502">
    <property type="entry name" value="DNA/RNA_pol_sf"/>
</dbReference>
<dbReference type="PANTHER" id="PTHR47510">
    <property type="entry name" value="REVERSE TRANSCRIPTASE DOMAIN-CONTAINING PROTEIN"/>
    <property type="match status" value="1"/>
</dbReference>
<keyword evidence="3" id="KW-0808">Transferase</keyword>
<evidence type="ECO:0000259" key="2">
    <source>
        <dbReference type="PROSITE" id="PS50878"/>
    </source>
</evidence>
<dbReference type="Proteomes" id="UP001174136">
    <property type="component" value="Unassembled WGS sequence"/>
</dbReference>
<dbReference type="InterPro" id="IPR000477">
    <property type="entry name" value="RT_dom"/>
</dbReference>
<sequence length="354" mass="39466">MWQGIQEITNFRGQNNMAPHPHNPNRNHPPSSHTLTVQAQDVKRELRKVNPRKTTGPDGVPGKILRACADQLAQVFTTIFNLSLAQASIPACLKSATIISVPKKTPTSNLNDYCPISLTPTITKCLEQLFAYRANRSTEDAIAIALHTALSHLEHRESYIRMLFIDFSSAFNTIIPDILVSKLSDLGLPPLICSWIKDFLTNQAQTVKLGPHLSSTQTLNTGSPQGCVLSPLLYNLYTSDCRPAHSSNTIVKFADDTTVVGLISGGDESAYREEIVQLSVWFAVNNLALNTTKTKEIILDFRKHKTDPSPLTINGDLVERVRTFTFTIVRKGKQYEILCDRIRLLQKLKEVEAY</sequence>
<dbReference type="GO" id="GO:0003964">
    <property type="term" value="F:RNA-directed DNA polymerase activity"/>
    <property type="evidence" value="ECO:0007669"/>
    <property type="project" value="UniProtKB-KW"/>
</dbReference>
<comment type="caution">
    <text evidence="3">The sequence shown here is derived from an EMBL/GenBank/DDBJ whole genome shotgun (WGS) entry which is preliminary data.</text>
</comment>
<evidence type="ECO:0000256" key="1">
    <source>
        <dbReference type="SAM" id="MobiDB-lite"/>
    </source>
</evidence>
<dbReference type="AlphaFoldDB" id="A0AA47N4D3"/>
<keyword evidence="3" id="KW-0695">RNA-directed DNA polymerase</keyword>
<evidence type="ECO:0000313" key="4">
    <source>
        <dbReference type="Proteomes" id="UP001174136"/>
    </source>
</evidence>
<organism evidence="3 4">
    <name type="scientific">Merluccius polli</name>
    <name type="common">Benguela hake</name>
    <name type="synonym">Merluccius cadenati</name>
    <dbReference type="NCBI Taxonomy" id="89951"/>
    <lineage>
        <taxon>Eukaryota</taxon>
        <taxon>Metazoa</taxon>
        <taxon>Chordata</taxon>
        <taxon>Craniata</taxon>
        <taxon>Vertebrata</taxon>
        <taxon>Euteleostomi</taxon>
        <taxon>Actinopterygii</taxon>
        <taxon>Neopterygii</taxon>
        <taxon>Teleostei</taxon>
        <taxon>Neoteleostei</taxon>
        <taxon>Acanthomorphata</taxon>
        <taxon>Zeiogadaria</taxon>
        <taxon>Gadariae</taxon>
        <taxon>Gadiformes</taxon>
        <taxon>Gadoidei</taxon>
        <taxon>Merlucciidae</taxon>
        <taxon>Merluccius</taxon>
    </lineage>
</organism>
<dbReference type="PROSITE" id="PS50878">
    <property type="entry name" value="RT_POL"/>
    <property type="match status" value="1"/>
</dbReference>